<feature type="coiled-coil region" evidence="1">
    <location>
        <begin position="38"/>
        <end position="65"/>
    </location>
</feature>
<comment type="caution">
    <text evidence="2">The sequence shown here is derived from an EMBL/GenBank/DDBJ whole genome shotgun (WGS) entry which is preliminary data.</text>
</comment>
<organism evidence="2 3">
    <name type="scientific">Muraenolepis orangiensis</name>
    <name type="common">Patagonian moray cod</name>
    <dbReference type="NCBI Taxonomy" id="630683"/>
    <lineage>
        <taxon>Eukaryota</taxon>
        <taxon>Metazoa</taxon>
        <taxon>Chordata</taxon>
        <taxon>Craniata</taxon>
        <taxon>Vertebrata</taxon>
        <taxon>Euteleostomi</taxon>
        <taxon>Actinopterygii</taxon>
        <taxon>Neopterygii</taxon>
        <taxon>Teleostei</taxon>
        <taxon>Neoteleostei</taxon>
        <taxon>Acanthomorphata</taxon>
        <taxon>Zeiogadaria</taxon>
        <taxon>Gadariae</taxon>
        <taxon>Gadiformes</taxon>
        <taxon>Muraenolepidoidei</taxon>
        <taxon>Muraenolepididae</taxon>
        <taxon>Muraenolepis</taxon>
    </lineage>
</organism>
<keyword evidence="3" id="KW-1185">Reference proteome</keyword>
<keyword evidence="1" id="KW-0175">Coiled coil</keyword>
<protein>
    <submittedName>
        <fullName evidence="2">Uncharacterized protein</fullName>
    </submittedName>
</protein>
<reference evidence="2" key="1">
    <citation type="submission" date="2022-07" db="EMBL/GenBank/DDBJ databases">
        <title>Chromosome-level genome of Muraenolepis orangiensis.</title>
        <authorList>
            <person name="Kim J."/>
        </authorList>
    </citation>
    <scope>NUCLEOTIDE SEQUENCE</scope>
    <source>
        <strain evidence="2">KU_S4_2022</strain>
        <tissue evidence="2">Muscle</tissue>
    </source>
</reference>
<dbReference type="EMBL" id="JANIIK010000048">
    <property type="protein sequence ID" value="KAJ3598906.1"/>
    <property type="molecule type" value="Genomic_DNA"/>
</dbReference>
<gene>
    <name evidence="2" type="ORF">NHX12_032869</name>
</gene>
<accession>A0A9Q0E420</accession>
<evidence type="ECO:0000256" key="1">
    <source>
        <dbReference type="SAM" id="Coils"/>
    </source>
</evidence>
<proteinExistence type="predicted"/>
<name>A0A9Q0E420_9TELE</name>
<evidence type="ECO:0000313" key="3">
    <source>
        <dbReference type="Proteomes" id="UP001148018"/>
    </source>
</evidence>
<dbReference type="AlphaFoldDB" id="A0A9Q0E420"/>
<sequence>MDIEPLRTAYNTTHVLQHPQEAGRGRIPETNQSGAGVYEVVEEEVKVVEEVEEKVEEEEEEMKDQV</sequence>
<dbReference type="Proteomes" id="UP001148018">
    <property type="component" value="Unassembled WGS sequence"/>
</dbReference>
<evidence type="ECO:0000313" key="2">
    <source>
        <dbReference type="EMBL" id="KAJ3598906.1"/>
    </source>
</evidence>